<dbReference type="EMBL" id="LJRI01000745">
    <property type="protein sequence ID" value="KPY91407.1"/>
    <property type="molecule type" value="Genomic_DNA"/>
</dbReference>
<dbReference type="AlphaFoldDB" id="A0A0Q0EVH3"/>
<name>A0A0Q0EVH3_PSESX</name>
<gene>
    <name evidence="1" type="ORF">ALO94_200861</name>
</gene>
<sequence length="293" mass="32736">MLHRLRQQPGNEGIQTFTAQALHRAQIRTAAQVGQTFKRFASIDETCLQQLTACCVFILGLFPQGQPLAAHNHFTVVLQLVVRIRIGIGDDLTKMPGHPAAPVHEALVKAGPVGKAHDQGDARLILLVVRQHLRLAVGNRLNGVLGVTQKFVAFAQLFGHRRRQIALPFEGFQHVEQRTLLQAQVAATVDQLERLGDKLDFANSASTQLDVFRHALAFHFLLNQLLHGAQRFDGREIQVAAIHKRAQHFQQFGTRRQITADHPRLDHRVAFPVAALILVILLQRIEAEHQRPG</sequence>
<protein>
    <submittedName>
        <fullName evidence="1">D-methionine ABC transporter permease</fullName>
    </submittedName>
</protein>
<dbReference type="Proteomes" id="UP000050384">
    <property type="component" value="Unassembled WGS sequence"/>
</dbReference>
<reference evidence="1 2" key="1">
    <citation type="submission" date="2015-09" db="EMBL/GenBank/DDBJ databases">
        <title>Genome announcement of multiple Pseudomonas syringae strains.</title>
        <authorList>
            <person name="Thakur S."/>
            <person name="Wang P.W."/>
            <person name="Gong Y."/>
            <person name="Weir B.S."/>
            <person name="Guttman D.S."/>
        </authorList>
    </citation>
    <scope>NUCLEOTIDE SEQUENCE [LARGE SCALE GENOMIC DNA]</scope>
    <source>
        <strain evidence="1 2">ICMP16929</strain>
    </source>
</reference>
<proteinExistence type="predicted"/>
<organism evidence="1 2">
    <name type="scientific">Pseudomonas syringae pv. spinaceae</name>
    <dbReference type="NCBI Taxonomy" id="264459"/>
    <lineage>
        <taxon>Bacteria</taxon>
        <taxon>Pseudomonadati</taxon>
        <taxon>Pseudomonadota</taxon>
        <taxon>Gammaproteobacteria</taxon>
        <taxon>Pseudomonadales</taxon>
        <taxon>Pseudomonadaceae</taxon>
        <taxon>Pseudomonas</taxon>
        <taxon>Pseudomonas syringae</taxon>
    </lineage>
</organism>
<evidence type="ECO:0000313" key="1">
    <source>
        <dbReference type="EMBL" id="KPY91407.1"/>
    </source>
</evidence>
<comment type="caution">
    <text evidence="1">The sequence shown here is derived from an EMBL/GenBank/DDBJ whole genome shotgun (WGS) entry which is preliminary data.</text>
</comment>
<accession>A0A0Q0EVH3</accession>
<evidence type="ECO:0000313" key="2">
    <source>
        <dbReference type="Proteomes" id="UP000050384"/>
    </source>
</evidence>